<gene>
    <name evidence="1" type="ORF">FocTR4_00006208</name>
</gene>
<reference evidence="1 2" key="1">
    <citation type="submission" date="2019-07" db="EMBL/GenBank/DDBJ databases">
        <title>The First High-Quality Draft Genome Sequence of the Causal Agent of the Current Panama Disease Epidemic.</title>
        <authorList>
            <person name="Warmington R.J."/>
            <person name="Kay W."/>
            <person name="Jeffries A."/>
            <person name="Bebber D."/>
            <person name="Moore K."/>
            <person name="Studholme D.J."/>
        </authorList>
    </citation>
    <scope>NUCLEOTIDE SEQUENCE [LARGE SCALE GENOMIC DNA]</scope>
    <source>
        <strain evidence="1 2">TR4</strain>
    </source>
</reference>
<accession>A0A5C6TJT5</accession>
<sequence>MKNSEKPSNNQPQGVYAWTQGQGTATDLSYDSCPRISELAGQSQMKAASTFDNFESLTLDQTYQKNIFIA</sequence>
<dbReference type="Proteomes" id="UP000321331">
    <property type="component" value="Unassembled WGS sequence"/>
</dbReference>
<comment type="caution">
    <text evidence="1">The sequence shown here is derived from an EMBL/GenBank/DDBJ whole genome shotgun (WGS) entry which is preliminary data.</text>
</comment>
<dbReference type="AlphaFoldDB" id="A0A5C6TJT5"/>
<proteinExistence type="predicted"/>
<dbReference type="EMBL" id="VMNF01000003">
    <property type="protein sequence ID" value="TXC11345.1"/>
    <property type="molecule type" value="Genomic_DNA"/>
</dbReference>
<evidence type="ECO:0000313" key="2">
    <source>
        <dbReference type="Proteomes" id="UP000321331"/>
    </source>
</evidence>
<organism evidence="1 2">
    <name type="scientific">Fusarium oxysporum f. sp. cubense</name>
    <dbReference type="NCBI Taxonomy" id="61366"/>
    <lineage>
        <taxon>Eukaryota</taxon>
        <taxon>Fungi</taxon>
        <taxon>Dikarya</taxon>
        <taxon>Ascomycota</taxon>
        <taxon>Pezizomycotina</taxon>
        <taxon>Sordariomycetes</taxon>
        <taxon>Hypocreomycetidae</taxon>
        <taxon>Hypocreales</taxon>
        <taxon>Nectriaceae</taxon>
        <taxon>Fusarium</taxon>
        <taxon>Fusarium oxysporum species complex</taxon>
    </lineage>
</organism>
<protein>
    <submittedName>
        <fullName evidence="1">Uncharacterized protein</fullName>
    </submittedName>
</protein>
<evidence type="ECO:0000313" key="1">
    <source>
        <dbReference type="EMBL" id="TXC11345.1"/>
    </source>
</evidence>
<name>A0A5C6TJT5_FUSOC</name>